<name>A0A4Q1AYM8_9BACT</name>
<comment type="caution">
    <text evidence="2">The sequence shown here is derived from an EMBL/GenBank/DDBJ whole genome shotgun (WGS) entry which is preliminary data.</text>
</comment>
<evidence type="ECO:0000313" key="2">
    <source>
        <dbReference type="EMBL" id="RXK14090.1"/>
    </source>
</evidence>
<keyword evidence="3" id="KW-1185">Reference proteome</keyword>
<dbReference type="PANTHER" id="PTHR43798">
    <property type="entry name" value="MONOACYLGLYCEROL LIPASE"/>
    <property type="match status" value="1"/>
</dbReference>
<dbReference type="InterPro" id="IPR000073">
    <property type="entry name" value="AB_hydrolase_1"/>
</dbReference>
<gene>
    <name evidence="2" type="ORF">CP965_01180</name>
</gene>
<evidence type="ECO:0000259" key="1">
    <source>
        <dbReference type="Pfam" id="PF00561"/>
    </source>
</evidence>
<protein>
    <recommendedName>
        <fullName evidence="1">AB hydrolase-1 domain-containing protein</fullName>
    </recommendedName>
</protein>
<dbReference type="SUPFAM" id="SSF53474">
    <property type="entry name" value="alpha/beta-Hydrolases"/>
    <property type="match status" value="1"/>
</dbReference>
<sequence>MKEKIYLIPGLMTDERLWSRITPHLEKNYDLIHLPIPLSENFDDVINLIDKDIREDNINLLGFSLGGYIASYYAVNFPKKVNKLFLLSSTPSETEEKDILRREKKLHSSRNGSFTPLNEKKALDLSEIKNDEELLKIICDMFNDLGNEVFVPQLSLTLKRKNLFKPLKELQIPVHFFYSLGDRLLNHTSIDELKHLDHDFEFFAREGSSHNISLEFPEILSERIRKWMETS</sequence>
<accession>A0A4Q1AYM8</accession>
<dbReference type="EMBL" id="NXIE01000001">
    <property type="protein sequence ID" value="RXK14090.1"/>
    <property type="molecule type" value="Genomic_DNA"/>
</dbReference>
<dbReference type="Proteomes" id="UP000289718">
    <property type="component" value="Unassembled WGS sequence"/>
</dbReference>
<feature type="domain" description="AB hydrolase-1" evidence="1">
    <location>
        <begin position="49"/>
        <end position="104"/>
    </location>
</feature>
<reference evidence="2 3" key="1">
    <citation type="submission" date="2017-09" db="EMBL/GenBank/DDBJ databases">
        <title>Genomics of the genus Arcobacter.</title>
        <authorList>
            <person name="Perez-Cataluna A."/>
            <person name="Figueras M.J."/>
            <person name="Salas-Masso N."/>
        </authorList>
    </citation>
    <scope>NUCLEOTIDE SEQUENCE [LARGE SCALE GENOMIC DNA]</scope>
    <source>
        <strain evidence="2 3">F156-34</strain>
    </source>
</reference>
<proteinExistence type="predicted"/>
<organism evidence="2 3">
    <name type="scientific">Halarcobacter mediterraneus</name>
    <dbReference type="NCBI Taxonomy" id="2023153"/>
    <lineage>
        <taxon>Bacteria</taxon>
        <taxon>Pseudomonadati</taxon>
        <taxon>Campylobacterota</taxon>
        <taxon>Epsilonproteobacteria</taxon>
        <taxon>Campylobacterales</taxon>
        <taxon>Arcobacteraceae</taxon>
        <taxon>Halarcobacter</taxon>
    </lineage>
</organism>
<dbReference type="OrthoDB" id="9780932at2"/>
<dbReference type="Gene3D" id="3.40.50.1820">
    <property type="entry name" value="alpha/beta hydrolase"/>
    <property type="match status" value="1"/>
</dbReference>
<dbReference type="Pfam" id="PF00561">
    <property type="entry name" value="Abhydrolase_1"/>
    <property type="match status" value="1"/>
</dbReference>
<dbReference type="AlphaFoldDB" id="A0A4Q1AYM8"/>
<dbReference type="InterPro" id="IPR029058">
    <property type="entry name" value="AB_hydrolase_fold"/>
</dbReference>
<dbReference type="InterPro" id="IPR050266">
    <property type="entry name" value="AB_hydrolase_sf"/>
</dbReference>
<dbReference type="RefSeq" id="WP_129060202.1">
    <property type="nucleotide sequence ID" value="NZ_NXIE01000001.1"/>
</dbReference>
<evidence type="ECO:0000313" key="3">
    <source>
        <dbReference type="Proteomes" id="UP000289718"/>
    </source>
</evidence>